<dbReference type="InterPro" id="IPR036291">
    <property type="entry name" value="NAD(P)-bd_dom_sf"/>
</dbReference>
<gene>
    <name evidence="3" type="ORF">CDAUBV1_LOCUS15184</name>
</gene>
<comment type="caution">
    <text evidence="3">The sequence shown here is derived from an EMBL/GenBank/DDBJ whole genome shotgun (WGS) entry which is preliminary data.</text>
</comment>
<evidence type="ECO:0000256" key="1">
    <source>
        <dbReference type="ARBA" id="ARBA00023002"/>
    </source>
</evidence>
<name>A0AAV2TS19_CALDB</name>
<dbReference type="PANTHER" id="PTHR43157:SF31">
    <property type="entry name" value="PHOSPHATIDYLINOSITOL-GLYCAN BIOSYNTHESIS CLASS F PROTEIN"/>
    <property type="match status" value="1"/>
</dbReference>
<keyword evidence="2" id="KW-0812">Transmembrane</keyword>
<feature type="transmembrane region" description="Helical" evidence="2">
    <location>
        <begin position="20"/>
        <end position="39"/>
    </location>
</feature>
<dbReference type="Pfam" id="PF00106">
    <property type="entry name" value="adh_short"/>
    <property type="match status" value="1"/>
</dbReference>
<evidence type="ECO:0000256" key="2">
    <source>
        <dbReference type="SAM" id="Phobius"/>
    </source>
</evidence>
<dbReference type="Proteomes" id="UP001497525">
    <property type="component" value="Unassembled WGS sequence"/>
</dbReference>
<evidence type="ECO:0000313" key="3">
    <source>
        <dbReference type="EMBL" id="CAL5140003.1"/>
    </source>
</evidence>
<keyword evidence="1" id="KW-0560">Oxidoreductase</keyword>
<keyword evidence="2" id="KW-0472">Membrane</keyword>
<dbReference type="Gene3D" id="3.40.50.720">
    <property type="entry name" value="NAD(P)-binding Rossmann-like Domain"/>
    <property type="match status" value="1"/>
</dbReference>
<evidence type="ECO:0000313" key="4">
    <source>
        <dbReference type="Proteomes" id="UP001497525"/>
    </source>
</evidence>
<dbReference type="PANTHER" id="PTHR43157">
    <property type="entry name" value="PHOSPHATIDYLINOSITOL-GLYCAN BIOSYNTHESIS CLASS F PROTEIN-RELATED"/>
    <property type="match status" value="1"/>
</dbReference>
<dbReference type="GO" id="GO:0016491">
    <property type="term" value="F:oxidoreductase activity"/>
    <property type="evidence" value="ECO:0007669"/>
    <property type="project" value="UniProtKB-KW"/>
</dbReference>
<accession>A0AAV2TS19</accession>
<sequence length="370" mass="40697">MHDGFYGNLQLSGDMLTLSTTYLSIAFGFGLYMIMFRLFRKPVMCKCPSPVSKHVVVTGATSGIGRATAFELARRGWKITLGCRNMKAADQVKEEIIAATQNQLVEVLHLDLTEPHSINDFVRSLSCAGVDVLINNAGIMATTPRPTRDLGGVDIDTVTNYLGPFLLTYSMMPYLKRWGSEFPRIIFVSSALAHKGVAENILKPVGTDSKWDPKQAYADSKLACCFLARELHRRFGSGSDRLADVYCLFTGGMVNTNLVHELFSNYSFPTQTILRQVARILLKSPLEGCQTVVHCAVSPNVPRAHTVNSNIEVADPSGSGLVYSNCVPVKWPNATDDAQKTQQLWEETVSLLKLDELQFTQSLSPGHTSA</sequence>
<keyword evidence="2" id="KW-1133">Transmembrane helix</keyword>
<protein>
    <recommendedName>
        <fullName evidence="5">Retinol dehydrogenase 11</fullName>
    </recommendedName>
</protein>
<dbReference type="SUPFAM" id="SSF51735">
    <property type="entry name" value="NAD(P)-binding Rossmann-fold domains"/>
    <property type="match status" value="1"/>
</dbReference>
<evidence type="ECO:0008006" key="5">
    <source>
        <dbReference type="Google" id="ProtNLM"/>
    </source>
</evidence>
<dbReference type="PRINTS" id="PR00081">
    <property type="entry name" value="GDHRDH"/>
</dbReference>
<dbReference type="EMBL" id="CAXLJL010000689">
    <property type="protein sequence ID" value="CAL5140003.1"/>
    <property type="molecule type" value="Genomic_DNA"/>
</dbReference>
<organism evidence="3 4">
    <name type="scientific">Calicophoron daubneyi</name>
    <name type="common">Rumen fluke</name>
    <name type="synonym">Paramphistomum daubneyi</name>
    <dbReference type="NCBI Taxonomy" id="300641"/>
    <lineage>
        <taxon>Eukaryota</taxon>
        <taxon>Metazoa</taxon>
        <taxon>Spiralia</taxon>
        <taxon>Lophotrochozoa</taxon>
        <taxon>Platyhelminthes</taxon>
        <taxon>Trematoda</taxon>
        <taxon>Digenea</taxon>
        <taxon>Plagiorchiida</taxon>
        <taxon>Pronocephalata</taxon>
        <taxon>Paramphistomoidea</taxon>
        <taxon>Paramphistomidae</taxon>
        <taxon>Calicophoron</taxon>
    </lineage>
</organism>
<reference evidence="3" key="1">
    <citation type="submission" date="2024-06" db="EMBL/GenBank/DDBJ databases">
        <authorList>
            <person name="Liu X."/>
            <person name="Lenzi L."/>
            <person name="Haldenby T S."/>
            <person name="Uol C."/>
        </authorList>
    </citation>
    <scope>NUCLEOTIDE SEQUENCE</scope>
</reference>
<dbReference type="AlphaFoldDB" id="A0AAV2TS19"/>
<proteinExistence type="predicted"/>
<dbReference type="InterPro" id="IPR002347">
    <property type="entry name" value="SDR_fam"/>
</dbReference>